<sequence length="144" mass="15955">MFEMFDQRAQKGGVYDMMREELTASGVKELLQPEDVDSVLSQPFTGVVFVNSVCGCAAGAARPGFIDSLKKQQNPPEAVTVFAGQDKAATERAREYFKGQPPSSPSFAFFKNGELIGMIHREQIERATAEELSNGLKEIYSKYY</sequence>
<reference evidence="1" key="2">
    <citation type="journal article" date="2021" name="Genome Biol. Evol.">
        <title>Developing a high-quality reference genome for a parasitic bivalve with doubly uniparental inheritance (Bivalvia: Unionida).</title>
        <authorList>
            <person name="Smith C.H."/>
        </authorList>
    </citation>
    <scope>NUCLEOTIDE SEQUENCE</scope>
    <source>
        <strain evidence="1">CHS0354</strain>
        <tissue evidence="1">Mantle</tissue>
    </source>
</reference>
<protein>
    <recommendedName>
        <fullName evidence="3">BrxA/BrxB family bacilliredoxin</fullName>
    </recommendedName>
</protein>
<dbReference type="PANTHER" id="PTHR40052">
    <property type="entry name" value="UPF0403 PROTEIN YQIW-RELATED"/>
    <property type="match status" value="1"/>
</dbReference>
<reference evidence="1" key="3">
    <citation type="submission" date="2023-05" db="EMBL/GenBank/DDBJ databases">
        <authorList>
            <person name="Smith C.H."/>
        </authorList>
    </citation>
    <scope>NUCLEOTIDE SEQUENCE</scope>
    <source>
        <strain evidence="1">CHS0354</strain>
        <tissue evidence="1">Mantle</tissue>
    </source>
</reference>
<evidence type="ECO:0008006" key="3">
    <source>
        <dbReference type="Google" id="ProtNLM"/>
    </source>
</evidence>
<dbReference type="NCBIfam" id="TIGR04191">
    <property type="entry name" value="YphP_YqiW"/>
    <property type="match status" value="1"/>
</dbReference>
<dbReference type="PANTHER" id="PTHR40052:SF2">
    <property type="entry name" value="BACILLIREDOXIN BRXA"/>
    <property type="match status" value="1"/>
</dbReference>
<gene>
    <name evidence="1" type="ORF">CHS0354_023925</name>
</gene>
<dbReference type="Pfam" id="PF06491">
    <property type="entry name" value="Disulph_isomer"/>
    <property type="match status" value="1"/>
</dbReference>
<evidence type="ECO:0000313" key="2">
    <source>
        <dbReference type="Proteomes" id="UP001195483"/>
    </source>
</evidence>
<evidence type="ECO:0000313" key="1">
    <source>
        <dbReference type="EMBL" id="KAK3582381.1"/>
    </source>
</evidence>
<organism evidence="1 2">
    <name type="scientific">Potamilus streckersoni</name>
    <dbReference type="NCBI Taxonomy" id="2493646"/>
    <lineage>
        <taxon>Eukaryota</taxon>
        <taxon>Metazoa</taxon>
        <taxon>Spiralia</taxon>
        <taxon>Lophotrochozoa</taxon>
        <taxon>Mollusca</taxon>
        <taxon>Bivalvia</taxon>
        <taxon>Autobranchia</taxon>
        <taxon>Heteroconchia</taxon>
        <taxon>Palaeoheterodonta</taxon>
        <taxon>Unionida</taxon>
        <taxon>Unionoidea</taxon>
        <taxon>Unionidae</taxon>
        <taxon>Ambleminae</taxon>
        <taxon>Lampsilini</taxon>
        <taxon>Potamilus</taxon>
    </lineage>
</organism>
<accession>A0AAE0RZ39</accession>
<keyword evidence="2" id="KW-1185">Reference proteome</keyword>
<reference evidence="1" key="1">
    <citation type="journal article" date="2021" name="Genome Biol. Evol.">
        <title>A High-Quality Reference Genome for a Parasitic Bivalve with Doubly Uniparental Inheritance (Bivalvia: Unionida).</title>
        <authorList>
            <person name="Smith C.H."/>
        </authorList>
    </citation>
    <scope>NUCLEOTIDE SEQUENCE</scope>
    <source>
        <strain evidence="1">CHS0354</strain>
    </source>
</reference>
<comment type="caution">
    <text evidence="1">The sequence shown here is derived from an EMBL/GenBank/DDBJ whole genome shotgun (WGS) entry which is preliminary data.</text>
</comment>
<dbReference type="Gene3D" id="3.40.30.10">
    <property type="entry name" value="Glutaredoxin"/>
    <property type="match status" value="1"/>
</dbReference>
<dbReference type="InterPro" id="IPR009474">
    <property type="entry name" value="BrxB/BrxA"/>
</dbReference>
<dbReference type="AlphaFoldDB" id="A0AAE0RZ39"/>
<proteinExistence type="predicted"/>
<name>A0AAE0RZ39_9BIVA</name>
<dbReference type="Proteomes" id="UP001195483">
    <property type="component" value="Unassembled WGS sequence"/>
</dbReference>
<dbReference type="EMBL" id="JAEAOA010001427">
    <property type="protein sequence ID" value="KAK3582381.1"/>
    <property type="molecule type" value="Genomic_DNA"/>
</dbReference>